<dbReference type="GO" id="GO:0008541">
    <property type="term" value="C:proteasome regulatory particle, lid subcomplex"/>
    <property type="evidence" value="ECO:0000318"/>
    <property type="project" value="GO_Central"/>
</dbReference>
<feature type="domain" description="Pru" evidence="6">
    <location>
        <begin position="15"/>
        <end position="132"/>
    </location>
</feature>
<dbReference type="HOGENOM" id="CLU_041798_0_0_1"/>
<evidence type="ECO:0000256" key="2">
    <source>
        <dbReference type="ARBA" id="ARBA00004496"/>
    </source>
</evidence>
<evidence type="ECO:0000256" key="4">
    <source>
        <dbReference type="ARBA" id="ARBA00023242"/>
    </source>
</evidence>
<dbReference type="PANTHER" id="PTHR12225:SF1">
    <property type="entry name" value="PROTEASOMAL UBIQUITIN RECEPTOR ADRM1 HOMOLOG RPN1302"/>
    <property type="match status" value="1"/>
</dbReference>
<proteinExistence type="predicted"/>
<feature type="region of interest" description="Disordered" evidence="5">
    <location>
        <begin position="196"/>
        <end position="228"/>
    </location>
</feature>
<feature type="compositionally biased region" description="Low complexity" evidence="5">
    <location>
        <begin position="199"/>
        <end position="208"/>
    </location>
</feature>
<dbReference type="OrthoDB" id="340431at2759"/>
<evidence type="ECO:0000313" key="9">
    <source>
        <dbReference type="Proteomes" id="UP000001744"/>
    </source>
</evidence>
<dbReference type="InterPro" id="IPR044868">
    <property type="entry name" value="Rpn13/ADRM1_Pru"/>
</dbReference>
<name>B6K683_SCHJY</name>
<dbReference type="Proteomes" id="UP000001744">
    <property type="component" value="Unassembled WGS sequence"/>
</dbReference>
<keyword evidence="4" id="KW-0539">Nucleus</keyword>
<evidence type="ECO:0000256" key="3">
    <source>
        <dbReference type="ARBA" id="ARBA00022490"/>
    </source>
</evidence>
<dbReference type="FunFam" id="2.30.29.70:FF:000001">
    <property type="entry name" value="Proteasomal ubiquitin receptor ADRM1"/>
    <property type="match status" value="1"/>
</dbReference>
<dbReference type="VEuPathDB" id="FungiDB:SJAG_04211"/>
<dbReference type="GO" id="GO:0005634">
    <property type="term" value="C:nucleus"/>
    <property type="evidence" value="ECO:0007669"/>
    <property type="project" value="UniProtKB-SubCell"/>
</dbReference>
<keyword evidence="7" id="KW-0647">Proteasome</keyword>
<organism evidence="7 9">
    <name type="scientific">Schizosaccharomyces japonicus (strain yFS275 / FY16936)</name>
    <name type="common">Fission yeast</name>
    <dbReference type="NCBI Taxonomy" id="402676"/>
    <lineage>
        <taxon>Eukaryota</taxon>
        <taxon>Fungi</taxon>
        <taxon>Dikarya</taxon>
        <taxon>Ascomycota</taxon>
        <taxon>Taphrinomycotina</taxon>
        <taxon>Schizosaccharomycetes</taxon>
        <taxon>Schizosaccharomycetales</taxon>
        <taxon>Schizosaccharomycetaceae</taxon>
        <taxon>Schizosaccharomyces</taxon>
    </lineage>
</organism>
<dbReference type="PROSITE" id="PS51917">
    <property type="entry name" value="PRU"/>
    <property type="match status" value="1"/>
</dbReference>
<dbReference type="Gene3D" id="2.30.29.70">
    <property type="entry name" value="Proteasomal ubiquitin receptor Rpn13/ADRM1"/>
    <property type="match status" value="1"/>
</dbReference>
<reference evidence="7 9" key="1">
    <citation type="journal article" date="2011" name="Science">
        <title>Comparative functional genomics of the fission yeasts.</title>
        <authorList>
            <person name="Rhind N."/>
            <person name="Chen Z."/>
            <person name="Yassour M."/>
            <person name="Thompson D.A."/>
            <person name="Haas B.J."/>
            <person name="Habib N."/>
            <person name="Wapinski I."/>
            <person name="Roy S."/>
            <person name="Lin M.F."/>
            <person name="Heiman D.I."/>
            <person name="Young S.K."/>
            <person name="Furuya K."/>
            <person name="Guo Y."/>
            <person name="Pidoux A."/>
            <person name="Chen H.M."/>
            <person name="Robbertse B."/>
            <person name="Goldberg J.M."/>
            <person name="Aoki K."/>
            <person name="Bayne E.H."/>
            <person name="Berlin A.M."/>
            <person name="Desjardins C.A."/>
            <person name="Dobbs E."/>
            <person name="Dukaj L."/>
            <person name="Fan L."/>
            <person name="FitzGerald M.G."/>
            <person name="French C."/>
            <person name="Gujja S."/>
            <person name="Hansen K."/>
            <person name="Keifenheim D."/>
            <person name="Levin J.Z."/>
            <person name="Mosher R.A."/>
            <person name="Mueller C.A."/>
            <person name="Pfiffner J."/>
            <person name="Priest M."/>
            <person name="Russ C."/>
            <person name="Smialowska A."/>
            <person name="Swoboda P."/>
            <person name="Sykes S.M."/>
            <person name="Vaughn M."/>
            <person name="Vengrova S."/>
            <person name="Yoder R."/>
            <person name="Zeng Q."/>
            <person name="Allshire R."/>
            <person name="Baulcombe D."/>
            <person name="Birren B.W."/>
            <person name="Brown W."/>
            <person name="Ekwall K."/>
            <person name="Kellis M."/>
            <person name="Leatherwood J."/>
            <person name="Levin H."/>
            <person name="Margalit H."/>
            <person name="Martienssen R."/>
            <person name="Nieduszynski C.A."/>
            <person name="Spatafora J.W."/>
            <person name="Friedman N."/>
            <person name="Dalgaard J.Z."/>
            <person name="Baumann P."/>
            <person name="Niki H."/>
            <person name="Regev A."/>
            <person name="Nusbaum C."/>
        </authorList>
    </citation>
    <scope>NUCLEOTIDE SEQUENCE [LARGE SCALE GENOMIC DNA]</scope>
    <source>
        <strain evidence="9">yFS275 / FY16936</strain>
    </source>
</reference>
<sequence length="368" mass="41182">MDTVFGRSRQNENQTRRLGLISLKAGKLNRKPGTKVLQADHRKGVLYFQLESDELLHFYWKPRSATSTQVEDDFIIFPDEAEFVRIPQCTTGRVYALKFKSSSQIHFYWLQDTNTEKDEHDVSLINQLIADPVTVARTINARNQSDSHASHVFDDSSSTNQLLQLFGATGRGDSLQDFNWDVLSPTAEHQGILPHLSFGGSESGAAASTRHEAPTEESASNRAMDEETLRENLEEGRPLIDLVNELPSMITTTSAEYVSFPIDDQLWRVISHPRVCEKLFPHYPREDLLQKGPDNLPQDPEFLKAIAALVDAVTLPEASALIAKCGLSLDEILDENGAERFLRALETKLVAEGVITIPDVEDAVMHET</sequence>
<keyword evidence="3" id="KW-0963">Cytoplasm</keyword>
<dbReference type="AlphaFoldDB" id="B6K683"/>
<protein>
    <submittedName>
        <fullName evidence="7">19S proteasome regulatory subunit</fullName>
    </submittedName>
</protein>
<dbReference type="RefSeq" id="XP_002175330.1">
    <property type="nucleotide sequence ID" value="XM_002175294.1"/>
</dbReference>
<evidence type="ECO:0000256" key="5">
    <source>
        <dbReference type="SAM" id="MobiDB-lite"/>
    </source>
</evidence>
<dbReference type="GeneID" id="7050606"/>
<dbReference type="GO" id="GO:0061133">
    <property type="term" value="F:endopeptidase activator activity"/>
    <property type="evidence" value="ECO:0000318"/>
    <property type="project" value="GO_Central"/>
</dbReference>
<dbReference type="OMA" id="SQIHFYW"/>
<dbReference type="EMBL" id="KE651167">
    <property type="protein sequence ID" value="EEB09037.1"/>
    <property type="molecule type" value="Genomic_DNA"/>
</dbReference>
<dbReference type="Pfam" id="PF04683">
    <property type="entry name" value="Rpn13_ADRM1_Pru"/>
    <property type="match status" value="1"/>
</dbReference>
<comment type="subcellular location">
    <subcellularLocation>
        <location evidence="2">Cytoplasm</location>
    </subcellularLocation>
    <subcellularLocation>
        <location evidence="1">Nucleus</location>
    </subcellularLocation>
</comment>
<dbReference type="eggNOG" id="KOG3037">
    <property type="taxonomic scope" value="Eukaryota"/>
</dbReference>
<dbReference type="InterPro" id="IPR038633">
    <property type="entry name" value="Rpn13/ADRM1_Pru_sf"/>
</dbReference>
<evidence type="ECO:0000313" key="7">
    <source>
        <dbReference type="EMBL" id="EEB09037.1"/>
    </source>
</evidence>
<dbReference type="PANTHER" id="PTHR12225">
    <property type="entry name" value="ADHESION REGULATING MOLECULE 1 110 KDA CELL MEMBRANE GLYCOPROTEIN"/>
    <property type="match status" value="1"/>
</dbReference>
<dbReference type="GO" id="GO:0070628">
    <property type="term" value="F:proteasome binding"/>
    <property type="evidence" value="ECO:0000318"/>
    <property type="project" value="GO_Central"/>
</dbReference>
<dbReference type="STRING" id="402676.B6K683"/>
<gene>
    <name evidence="8" type="primary">rpn1302</name>
    <name evidence="7" type="ORF">SJAG_04211</name>
</gene>
<dbReference type="GO" id="GO:0005737">
    <property type="term" value="C:cytoplasm"/>
    <property type="evidence" value="ECO:0007669"/>
    <property type="project" value="UniProtKB-SubCell"/>
</dbReference>
<dbReference type="CDD" id="cd13314">
    <property type="entry name" value="PH_Rpn13"/>
    <property type="match status" value="1"/>
</dbReference>
<evidence type="ECO:0000259" key="6">
    <source>
        <dbReference type="PROSITE" id="PS51917"/>
    </source>
</evidence>
<keyword evidence="9" id="KW-1185">Reference proteome</keyword>
<evidence type="ECO:0000256" key="1">
    <source>
        <dbReference type="ARBA" id="ARBA00004123"/>
    </source>
</evidence>
<dbReference type="InterPro" id="IPR006773">
    <property type="entry name" value="Rpn13/ADRM1"/>
</dbReference>
<evidence type="ECO:0000313" key="8">
    <source>
        <dbReference type="JaponicusDB" id="SJAG_04211"/>
    </source>
</evidence>
<dbReference type="JaponicusDB" id="SJAG_04211">
    <property type="gene designation" value="rpn1302"/>
</dbReference>
<accession>B6K683</accession>